<feature type="non-terminal residue" evidence="1">
    <location>
        <position position="206"/>
    </location>
</feature>
<keyword evidence="2" id="KW-1185">Reference proteome</keyword>
<reference evidence="1 2" key="1">
    <citation type="submission" date="2024-11" db="EMBL/GenBank/DDBJ databases">
        <title>Chromosome-level genome assembly of Eucalyptus globulus Labill. provides insights into its genome evolution.</title>
        <authorList>
            <person name="Li X."/>
        </authorList>
    </citation>
    <scope>NUCLEOTIDE SEQUENCE [LARGE SCALE GENOMIC DNA]</scope>
    <source>
        <strain evidence="1">CL2024</strain>
        <tissue evidence="1">Fresh tender leaves</tissue>
    </source>
</reference>
<proteinExistence type="predicted"/>
<dbReference type="EMBL" id="JBJKBG010000005">
    <property type="protein sequence ID" value="KAL3740291.1"/>
    <property type="molecule type" value="Genomic_DNA"/>
</dbReference>
<dbReference type="AlphaFoldDB" id="A0ABD3KSW5"/>
<dbReference type="Proteomes" id="UP001634007">
    <property type="component" value="Unassembled WGS sequence"/>
</dbReference>
<accession>A0ABD3KSW5</accession>
<comment type="caution">
    <text evidence="1">The sequence shown here is derived from an EMBL/GenBank/DDBJ whole genome shotgun (WGS) entry which is preliminary data.</text>
</comment>
<sequence length="206" mass="21786">HNDVIASPSPVQSQNTYFGNPMTSPANGSVPLAPRPPIPTCCLGAPFSTGDNTITTFGQSQNFTSQSTMPSHVIGSPSQRDYTLNGNIPPSGLPHDSLLSFPNGHNGLAASPSPVQPQNTYLGNPMKSPANVSVLAPHLPIPTYCSSAPFSIGNNTITTVGQSEDFASQPTVPSRVISSPSQMDYTWNGNVPIFEPHRDSLLSFRK</sequence>
<gene>
    <name evidence="1" type="ORF">ACJRO7_021552</name>
</gene>
<feature type="non-terminal residue" evidence="1">
    <location>
        <position position="1"/>
    </location>
</feature>
<evidence type="ECO:0000313" key="1">
    <source>
        <dbReference type="EMBL" id="KAL3740291.1"/>
    </source>
</evidence>
<organism evidence="1 2">
    <name type="scientific">Eucalyptus globulus</name>
    <name type="common">Tasmanian blue gum</name>
    <dbReference type="NCBI Taxonomy" id="34317"/>
    <lineage>
        <taxon>Eukaryota</taxon>
        <taxon>Viridiplantae</taxon>
        <taxon>Streptophyta</taxon>
        <taxon>Embryophyta</taxon>
        <taxon>Tracheophyta</taxon>
        <taxon>Spermatophyta</taxon>
        <taxon>Magnoliopsida</taxon>
        <taxon>eudicotyledons</taxon>
        <taxon>Gunneridae</taxon>
        <taxon>Pentapetalae</taxon>
        <taxon>rosids</taxon>
        <taxon>malvids</taxon>
        <taxon>Myrtales</taxon>
        <taxon>Myrtaceae</taxon>
        <taxon>Myrtoideae</taxon>
        <taxon>Eucalypteae</taxon>
        <taxon>Eucalyptus</taxon>
    </lineage>
</organism>
<evidence type="ECO:0000313" key="2">
    <source>
        <dbReference type="Proteomes" id="UP001634007"/>
    </source>
</evidence>
<protein>
    <submittedName>
        <fullName evidence="1">Uncharacterized protein</fullName>
    </submittedName>
</protein>
<name>A0ABD3KSW5_EUCGL</name>